<reference evidence="6 7" key="2">
    <citation type="submission" date="2021-01" db="EMBL/GenBank/DDBJ databases">
        <title>Genomic Encyclopedia of Type Strains, Phase IV (KMG-IV): sequencing the most valuable type-strain genomes for metagenomic binning, comparative biology and taxonomic classification.</title>
        <authorList>
            <person name="Goeker M."/>
        </authorList>
    </citation>
    <scope>NUCLEOTIDE SEQUENCE [LARGE SCALE GENOMIC DNA]</scope>
    <source>
        <strain evidence="6 7">DSM 6130</strain>
    </source>
</reference>
<keyword evidence="1" id="KW-0805">Transcription regulation</keyword>
<dbReference type="EMBL" id="JAFBCY010000003">
    <property type="protein sequence ID" value="MBM7852608.1"/>
    <property type="molecule type" value="Genomic_DNA"/>
</dbReference>
<comment type="caution">
    <text evidence="5">The sequence shown here is derived from an EMBL/GenBank/DDBJ whole genome shotgun (WGS) entry which is preliminary data.</text>
</comment>
<evidence type="ECO:0000256" key="3">
    <source>
        <dbReference type="ARBA" id="ARBA00023163"/>
    </source>
</evidence>
<dbReference type="EMBL" id="BSFF01000003">
    <property type="protein sequence ID" value="GLK56815.1"/>
    <property type="molecule type" value="Genomic_DNA"/>
</dbReference>
<evidence type="ECO:0000313" key="7">
    <source>
        <dbReference type="Proteomes" id="UP000758856"/>
    </source>
</evidence>
<evidence type="ECO:0000259" key="4">
    <source>
        <dbReference type="PROSITE" id="PS01124"/>
    </source>
</evidence>
<proteinExistence type="predicted"/>
<dbReference type="GO" id="GO:0003700">
    <property type="term" value="F:DNA-binding transcription factor activity"/>
    <property type="evidence" value="ECO:0007669"/>
    <property type="project" value="InterPro"/>
</dbReference>
<organism evidence="5 8">
    <name type="scientific">Methylopila capsulata</name>
    <dbReference type="NCBI Taxonomy" id="61654"/>
    <lineage>
        <taxon>Bacteria</taxon>
        <taxon>Pseudomonadati</taxon>
        <taxon>Pseudomonadota</taxon>
        <taxon>Alphaproteobacteria</taxon>
        <taxon>Hyphomicrobiales</taxon>
        <taxon>Methylopilaceae</taxon>
        <taxon>Methylopila</taxon>
    </lineage>
</organism>
<dbReference type="SMART" id="SM00342">
    <property type="entry name" value="HTH_ARAC"/>
    <property type="match status" value="1"/>
</dbReference>
<dbReference type="Pfam" id="PF12833">
    <property type="entry name" value="HTH_18"/>
    <property type="match status" value="1"/>
</dbReference>
<protein>
    <submittedName>
        <fullName evidence="5">AraC family transcriptional regulator</fullName>
    </submittedName>
</protein>
<dbReference type="InterPro" id="IPR018062">
    <property type="entry name" value="HTH_AraC-typ_CS"/>
</dbReference>
<keyword evidence="7" id="KW-1185">Reference proteome</keyword>
<dbReference type="AlphaFoldDB" id="A0A9W6MSH8"/>
<dbReference type="PANTHER" id="PTHR46796">
    <property type="entry name" value="HTH-TYPE TRANSCRIPTIONAL ACTIVATOR RHAS-RELATED"/>
    <property type="match status" value="1"/>
</dbReference>
<dbReference type="PRINTS" id="PR00032">
    <property type="entry name" value="HTHARAC"/>
</dbReference>
<keyword evidence="3" id="KW-0804">Transcription</keyword>
<dbReference type="PROSITE" id="PS00041">
    <property type="entry name" value="HTH_ARAC_FAMILY_1"/>
    <property type="match status" value="1"/>
</dbReference>
<reference evidence="5" key="1">
    <citation type="journal article" date="2014" name="Int. J. Syst. Evol. Microbiol.">
        <title>Complete genome sequence of Corynebacterium casei LMG S-19264T (=DSM 44701T), isolated from a smear-ripened cheese.</title>
        <authorList>
            <consortium name="US DOE Joint Genome Institute (JGI-PGF)"/>
            <person name="Walter F."/>
            <person name="Albersmeier A."/>
            <person name="Kalinowski J."/>
            <person name="Ruckert C."/>
        </authorList>
    </citation>
    <scope>NUCLEOTIDE SEQUENCE</scope>
    <source>
        <strain evidence="5">VKM B-1606</strain>
    </source>
</reference>
<gene>
    <name evidence="5" type="ORF">GCM10008170_28340</name>
    <name evidence="6" type="ORF">JOD31_002850</name>
</gene>
<dbReference type="SUPFAM" id="SSF46689">
    <property type="entry name" value="Homeodomain-like"/>
    <property type="match status" value="2"/>
</dbReference>
<evidence type="ECO:0000313" key="6">
    <source>
        <dbReference type="EMBL" id="MBM7852608.1"/>
    </source>
</evidence>
<dbReference type="GO" id="GO:0043565">
    <property type="term" value="F:sequence-specific DNA binding"/>
    <property type="evidence" value="ECO:0007669"/>
    <property type="project" value="InterPro"/>
</dbReference>
<dbReference type="Proteomes" id="UP001143400">
    <property type="component" value="Unassembled WGS sequence"/>
</dbReference>
<name>A0A9W6MSH8_9HYPH</name>
<dbReference type="InterPro" id="IPR018060">
    <property type="entry name" value="HTH_AraC"/>
</dbReference>
<dbReference type="PANTHER" id="PTHR46796:SF6">
    <property type="entry name" value="ARAC SUBFAMILY"/>
    <property type="match status" value="1"/>
</dbReference>
<evidence type="ECO:0000256" key="1">
    <source>
        <dbReference type="ARBA" id="ARBA00023015"/>
    </source>
</evidence>
<evidence type="ECO:0000256" key="2">
    <source>
        <dbReference type="ARBA" id="ARBA00023125"/>
    </source>
</evidence>
<evidence type="ECO:0000313" key="8">
    <source>
        <dbReference type="Proteomes" id="UP001143400"/>
    </source>
</evidence>
<keyword evidence="2" id="KW-0238">DNA-binding</keyword>
<reference evidence="5" key="3">
    <citation type="submission" date="2023-01" db="EMBL/GenBank/DDBJ databases">
        <authorList>
            <person name="Sun Q."/>
            <person name="Evtushenko L."/>
        </authorList>
    </citation>
    <scope>NUCLEOTIDE SEQUENCE</scope>
    <source>
        <strain evidence="5">VKM B-1606</strain>
    </source>
</reference>
<dbReference type="RefSeq" id="WP_204950982.1">
    <property type="nucleotide sequence ID" value="NZ_BSFF01000003.1"/>
</dbReference>
<dbReference type="Proteomes" id="UP000758856">
    <property type="component" value="Unassembled WGS sequence"/>
</dbReference>
<dbReference type="InterPro" id="IPR050204">
    <property type="entry name" value="AraC_XylS_family_regulators"/>
</dbReference>
<dbReference type="PROSITE" id="PS01124">
    <property type="entry name" value="HTH_ARAC_FAMILY_2"/>
    <property type="match status" value="1"/>
</dbReference>
<evidence type="ECO:0000313" key="5">
    <source>
        <dbReference type="EMBL" id="GLK56815.1"/>
    </source>
</evidence>
<dbReference type="InterPro" id="IPR020449">
    <property type="entry name" value="Tscrpt_reg_AraC-type_HTH"/>
</dbReference>
<sequence length="294" mass="31090">MRPLVGHGRVTERGGAVSAPVERRWAGGAVAFDRRAWVCDDATLDWTSPSHLIVLTEAGGTGATEVRVDGGGPYAGRDAPGALSFVPAGVRRRGSYRRADLSYAALWIDPALGETLSGCAGLSAPQAFVNGEDPVIAALLTGLRDAVGDGIDPGAAYVEHMTALILLRLSALGGGPPPTDAGAALSRRALARIVDHVEDHLGDDIALVDLAGLLDMPVDRFARRFRAAMGVAPYAYVLERRVRRAERLLGERRRSLAEIALACGFSSQSHFATAFRERTGRTPGAYRAEIAARS</sequence>
<dbReference type="Gene3D" id="1.10.10.60">
    <property type="entry name" value="Homeodomain-like"/>
    <property type="match status" value="1"/>
</dbReference>
<dbReference type="InterPro" id="IPR009057">
    <property type="entry name" value="Homeodomain-like_sf"/>
</dbReference>
<accession>A0A9W6MSH8</accession>
<feature type="domain" description="HTH araC/xylS-type" evidence="4">
    <location>
        <begin position="191"/>
        <end position="289"/>
    </location>
</feature>